<dbReference type="SMART" id="SM00271">
    <property type="entry name" value="DnaJ"/>
    <property type="match status" value="1"/>
</dbReference>
<proteinExistence type="predicted"/>
<dbReference type="PROSITE" id="PS50076">
    <property type="entry name" value="DNAJ_2"/>
    <property type="match status" value="1"/>
</dbReference>
<evidence type="ECO:0000313" key="4">
    <source>
        <dbReference type="Proteomes" id="UP001412239"/>
    </source>
</evidence>
<keyword evidence="4" id="KW-1185">Reference proteome</keyword>
<dbReference type="PANTHER" id="PTHR46620">
    <property type="entry name" value="J DOMAIN-CONTAINING PROTEIN SPF31"/>
    <property type="match status" value="1"/>
</dbReference>
<feature type="region of interest" description="Disordered" evidence="1">
    <location>
        <begin position="169"/>
        <end position="202"/>
    </location>
</feature>
<reference evidence="3" key="1">
    <citation type="submission" date="2015-10" db="EMBL/GenBank/DDBJ databases">
        <authorList>
            <person name="Regsiter A."/>
            <person name="william w."/>
        </authorList>
    </citation>
    <scope>NUCLEOTIDE SEQUENCE</scope>
    <source>
        <strain evidence="3">Montdore</strain>
    </source>
</reference>
<evidence type="ECO:0000259" key="2">
    <source>
        <dbReference type="PROSITE" id="PS50076"/>
    </source>
</evidence>
<accession>A0A292Q9J0</accession>
<feature type="compositionally biased region" description="Basic and acidic residues" evidence="1">
    <location>
        <begin position="172"/>
        <end position="183"/>
    </location>
</feature>
<dbReference type="Gene3D" id="1.10.287.110">
    <property type="entry name" value="DnaJ domain"/>
    <property type="match status" value="1"/>
</dbReference>
<dbReference type="SUPFAM" id="SSF46565">
    <property type="entry name" value="Chaperone J-domain"/>
    <property type="match status" value="1"/>
</dbReference>
<feature type="region of interest" description="Disordered" evidence="1">
    <location>
        <begin position="210"/>
        <end position="229"/>
    </location>
</feature>
<name>A0A292Q9J0_9PEZI</name>
<evidence type="ECO:0000256" key="1">
    <source>
        <dbReference type="SAM" id="MobiDB-lite"/>
    </source>
</evidence>
<feature type="compositionally biased region" description="Basic residues" evidence="1">
    <location>
        <begin position="217"/>
        <end position="229"/>
    </location>
</feature>
<gene>
    <name evidence="3" type="ORF">GSTUAT00000028001</name>
</gene>
<evidence type="ECO:0000313" key="3">
    <source>
        <dbReference type="EMBL" id="CUS15751.1"/>
    </source>
</evidence>
<dbReference type="InterPro" id="IPR036869">
    <property type="entry name" value="J_dom_sf"/>
</dbReference>
<feature type="domain" description="J" evidence="2">
    <location>
        <begin position="56"/>
        <end position="120"/>
    </location>
</feature>
<dbReference type="CDD" id="cd06257">
    <property type="entry name" value="DnaJ"/>
    <property type="match status" value="1"/>
</dbReference>
<dbReference type="PRINTS" id="PR00625">
    <property type="entry name" value="JDOMAIN"/>
</dbReference>
<sequence length="229" mass="26877">MSEEDTAIEKGILAELDREASDYLKARNNNNERPTNALTRYQDAEISRILNAFKLDAYAILDLKPGVPESDIKLQFRRKSLLIHPDKTKNPQAPDAFDRLKKAQGVLMDEKARTRLDEAIADARMLLIREKKWTVDNPELTSEEFAVEWREKTKFVLIESELRRRKQVKAQMAEEGREKRKADEEVEARKRKRENEVAWEETRDQRINSWRDFKKGEGKRKKKKAKPLG</sequence>
<dbReference type="EMBL" id="LN890943">
    <property type="protein sequence ID" value="CUS15751.1"/>
    <property type="molecule type" value="Genomic_DNA"/>
</dbReference>
<organism evidence="3 4">
    <name type="scientific">Tuber aestivum</name>
    <name type="common">summer truffle</name>
    <dbReference type="NCBI Taxonomy" id="59557"/>
    <lineage>
        <taxon>Eukaryota</taxon>
        <taxon>Fungi</taxon>
        <taxon>Dikarya</taxon>
        <taxon>Ascomycota</taxon>
        <taxon>Pezizomycotina</taxon>
        <taxon>Pezizomycetes</taxon>
        <taxon>Pezizales</taxon>
        <taxon>Tuberaceae</taxon>
        <taxon>Tuber</taxon>
    </lineage>
</organism>
<protein>
    <recommendedName>
        <fullName evidence="2">J domain-containing protein</fullName>
    </recommendedName>
</protein>
<dbReference type="AlphaFoldDB" id="A0A292Q9J0"/>
<dbReference type="InterPro" id="IPR001623">
    <property type="entry name" value="DnaJ_domain"/>
</dbReference>
<dbReference type="Proteomes" id="UP001412239">
    <property type="component" value="Unassembled WGS sequence"/>
</dbReference>
<dbReference type="Pfam" id="PF00226">
    <property type="entry name" value="DnaJ"/>
    <property type="match status" value="1"/>
</dbReference>
<feature type="compositionally biased region" description="Basic and acidic residues" evidence="1">
    <location>
        <begin position="193"/>
        <end position="202"/>
    </location>
</feature>
<dbReference type="PANTHER" id="PTHR46620:SF1">
    <property type="entry name" value="J DOMAIN-CONTAINING PROTEIN SPF31"/>
    <property type="match status" value="1"/>
</dbReference>